<protein>
    <submittedName>
        <fullName evidence="2">Uncharacterized protein</fullName>
    </submittedName>
</protein>
<gene>
    <name evidence="2" type="ORF">AB6A40_003036</name>
</gene>
<feature type="region of interest" description="Disordered" evidence="1">
    <location>
        <begin position="306"/>
        <end position="329"/>
    </location>
</feature>
<keyword evidence="3" id="KW-1185">Reference proteome</keyword>
<feature type="compositionally biased region" description="Basic residues" evidence="1">
    <location>
        <begin position="13"/>
        <end position="30"/>
    </location>
</feature>
<feature type="compositionally biased region" description="Low complexity" evidence="1">
    <location>
        <begin position="213"/>
        <end position="223"/>
    </location>
</feature>
<dbReference type="EMBL" id="JBGFUD010001466">
    <property type="protein sequence ID" value="MFH4976327.1"/>
    <property type="molecule type" value="Genomic_DNA"/>
</dbReference>
<dbReference type="Proteomes" id="UP001608902">
    <property type="component" value="Unassembled WGS sequence"/>
</dbReference>
<proteinExistence type="predicted"/>
<evidence type="ECO:0000313" key="3">
    <source>
        <dbReference type="Proteomes" id="UP001608902"/>
    </source>
</evidence>
<dbReference type="AlphaFoldDB" id="A0ABD6EIC9"/>
<reference evidence="2 3" key="1">
    <citation type="submission" date="2024-08" db="EMBL/GenBank/DDBJ databases">
        <title>Gnathostoma spinigerum genome.</title>
        <authorList>
            <person name="Gonzalez-Bertolin B."/>
            <person name="Monzon S."/>
            <person name="Zaballos A."/>
            <person name="Jimenez P."/>
            <person name="Dekumyoy P."/>
            <person name="Varona S."/>
            <person name="Cuesta I."/>
            <person name="Sumanam S."/>
            <person name="Adisakwattana P."/>
            <person name="Gasser R.B."/>
            <person name="Hernandez-Gonzalez A."/>
            <person name="Young N.D."/>
            <person name="Perteguer M.J."/>
        </authorList>
    </citation>
    <scope>NUCLEOTIDE SEQUENCE [LARGE SCALE GENOMIC DNA]</scope>
    <source>
        <strain evidence="2">AL3</strain>
        <tissue evidence="2">Liver</tissue>
    </source>
</reference>
<feature type="region of interest" description="Disordered" evidence="1">
    <location>
        <begin position="1"/>
        <end position="82"/>
    </location>
</feature>
<accession>A0ABD6EIC9</accession>
<name>A0ABD6EIC9_9BILA</name>
<evidence type="ECO:0000313" key="2">
    <source>
        <dbReference type="EMBL" id="MFH4976327.1"/>
    </source>
</evidence>
<feature type="region of interest" description="Disordered" evidence="1">
    <location>
        <begin position="206"/>
        <end position="225"/>
    </location>
</feature>
<feature type="compositionally biased region" description="Basic and acidic residues" evidence="1">
    <location>
        <begin position="71"/>
        <end position="80"/>
    </location>
</feature>
<organism evidence="2 3">
    <name type="scientific">Gnathostoma spinigerum</name>
    <dbReference type="NCBI Taxonomy" id="75299"/>
    <lineage>
        <taxon>Eukaryota</taxon>
        <taxon>Metazoa</taxon>
        <taxon>Ecdysozoa</taxon>
        <taxon>Nematoda</taxon>
        <taxon>Chromadorea</taxon>
        <taxon>Rhabditida</taxon>
        <taxon>Spirurina</taxon>
        <taxon>Gnathostomatomorpha</taxon>
        <taxon>Gnathostomatoidea</taxon>
        <taxon>Gnathostomatidae</taxon>
        <taxon>Gnathostoma</taxon>
    </lineage>
</organism>
<comment type="caution">
    <text evidence="2">The sequence shown here is derived from an EMBL/GenBank/DDBJ whole genome shotgun (WGS) entry which is preliminary data.</text>
</comment>
<sequence>MIDSLKLQFEKRQQRKKGHRRKSRHQKARKKEISGGGWCGAKKTKKQKHLSKSRRRSNKNKSKKLRTPKRFSSEDSRSDANSDGILAELQSDIPIVAVPRVRNETAQLKIAPSKNAAQPIEELRISQYTEDGVEYCRWTYTTSYLCDGSPQYLYPQKLKTYESTSGSLSRTIASDMYEVNNKNSINMMDLCYSSANAAPPADGISHLTASANESRSGKSSISSKIERSTEEYSPCPSRYLKANGIPYAPCSLCPNDTTDSGAPCSLCTRLNNAGGSPCDMCRKASSQHRVPCCYCTNENKLRPTLAGDINVDRSGGNEIPVEPEPKEKSTSQYQFLRDKLNLCEQSLRKARNNIRCLQKFYALTGQKILPQVRQFDAETIQALDEIGKAIENQKSSGSIGL</sequence>
<evidence type="ECO:0000256" key="1">
    <source>
        <dbReference type="SAM" id="MobiDB-lite"/>
    </source>
</evidence>
<feature type="compositionally biased region" description="Basic residues" evidence="1">
    <location>
        <begin position="42"/>
        <end position="69"/>
    </location>
</feature>